<evidence type="ECO:0000259" key="6">
    <source>
        <dbReference type="Pfam" id="PF05175"/>
    </source>
</evidence>
<keyword evidence="3 5" id="KW-0949">S-adenosyl-L-methionine</keyword>
<comment type="similarity">
    <text evidence="5">Belongs to the protein N5-glutamine methyltransferase family. PrmC subfamily.</text>
</comment>
<dbReference type="InterPro" id="IPR019874">
    <property type="entry name" value="RF_methyltr_PrmC"/>
</dbReference>
<dbReference type="InterPro" id="IPR050320">
    <property type="entry name" value="N5-glutamine_MTase"/>
</dbReference>
<dbReference type="InterPro" id="IPR007848">
    <property type="entry name" value="Small_mtfrase_dom"/>
</dbReference>
<feature type="binding site" evidence="5">
    <location>
        <position position="190"/>
    </location>
    <ligand>
        <name>S-adenosyl-L-methionine</name>
        <dbReference type="ChEBI" id="CHEBI:59789"/>
    </ligand>
</feature>
<dbReference type="InterPro" id="IPR002052">
    <property type="entry name" value="DNA_methylase_N6_adenine_CS"/>
</dbReference>
<dbReference type="PANTHER" id="PTHR18895">
    <property type="entry name" value="HEMK METHYLTRANSFERASE"/>
    <property type="match status" value="1"/>
</dbReference>
<evidence type="ECO:0000313" key="9">
    <source>
        <dbReference type="Proteomes" id="UP000010816"/>
    </source>
</evidence>
<accession>L0H176</accession>
<dbReference type="GO" id="GO:0032259">
    <property type="term" value="P:methylation"/>
    <property type="evidence" value="ECO:0007669"/>
    <property type="project" value="UniProtKB-KW"/>
</dbReference>
<dbReference type="EMBL" id="CP003051">
    <property type="protein sequence ID" value="AGA91812.1"/>
    <property type="molecule type" value="Genomic_DNA"/>
</dbReference>
<dbReference type="NCBIfam" id="TIGR00536">
    <property type="entry name" value="hemK_fam"/>
    <property type="match status" value="1"/>
</dbReference>
<dbReference type="eggNOG" id="COG2890">
    <property type="taxonomic scope" value="Bacteria"/>
</dbReference>
<keyword evidence="2 5" id="KW-0808">Transferase</keyword>
<evidence type="ECO:0000259" key="7">
    <source>
        <dbReference type="Pfam" id="PF17827"/>
    </source>
</evidence>
<dbReference type="AlphaFoldDB" id="L0H176"/>
<sequence>MIMAATIGHAVAQGIARLGHLPDVDPRLEAELLLGLAAQLTRAELMAWPERRLSEPVEGNFRVLLERRAGGEPFAYLSGRQAFWSLEVEVTPATLIPRPETELLVELALETLPRDARLRVADLGTGSGVVAAALAGERRQWQLVATDRCPAALAVAGRNFAALGLGNVALVRGDWLAPFAPASCDALIGNPPYVRDDDPHLTRGGLDREPRQALAAGPDGLDAIRAILAGARSVVRPGGLVALEHGYDQGEIVRALFATVGLTRVGTRCDLAGLERVTCGWRPAGDG</sequence>
<dbReference type="Gene3D" id="3.40.50.150">
    <property type="entry name" value="Vaccinia Virus protein VP39"/>
    <property type="match status" value="1"/>
</dbReference>
<evidence type="ECO:0000256" key="5">
    <source>
        <dbReference type="HAMAP-Rule" id="MF_02126"/>
    </source>
</evidence>
<dbReference type="STRING" id="765912.Thimo_3129"/>
<comment type="function">
    <text evidence="5">Methylates the class 1 translation termination release factors RF1/PrfA and RF2/PrfB on the glutamine residue of the universally conserved GGQ motif.</text>
</comment>
<feature type="binding site" evidence="5">
    <location>
        <position position="175"/>
    </location>
    <ligand>
        <name>S-adenosyl-L-methionine</name>
        <dbReference type="ChEBI" id="CHEBI:59789"/>
    </ligand>
</feature>
<keyword evidence="1 5" id="KW-0489">Methyltransferase</keyword>
<dbReference type="EC" id="2.1.1.297" evidence="5"/>
<evidence type="ECO:0000256" key="1">
    <source>
        <dbReference type="ARBA" id="ARBA00022603"/>
    </source>
</evidence>
<dbReference type="Pfam" id="PF17827">
    <property type="entry name" value="PrmC_N"/>
    <property type="match status" value="1"/>
</dbReference>
<dbReference type="OrthoDB" id="9800643at2"/>
<feature type="binding site" evidence="5">
    <location>
        <begin position="190"/>
        <end position="193"/>
    </location>
    <ligand>
        <name>substrate</name>
    </ligand>
</feature>
<feature type="domain" description="Release factor glutamine methyltransferase N-terminal" evidence="7">
    <location>
        <begin position="10"/>
        <end position="79"/>
    </location>
</feature>
<organism evidence="8 9">
    <name type="scientific">Thioflavicoccus mobilis 8321</name>
    <dbReference type="NCBI Taxonomy" id="765912"/>
    <lineage>
        <taxon>Bacteria</taxon>
        <taxon>Pseudomonadati</taxon>
        <taxon>Pseudomonadota</taxon>
        <taxon>Gammaproteobacteria</taxon>
        <taxon>Chromatiales</taxon>
        <taxon>Chromatiaceae</taxon>
        <taxon>Thioflavicoccus</taxon>
    </lineage>
</organism>
<dbReference type="GO" id="GO:0102559">
    <property type="term" value="F:peptide chain release factor N(5)-glutamine methyltransferase activity"/>
    <property type="evidence" value="ECO:0007669"/>
    <property type="project" value="UniProtKB-EC"/>
</dbReference>
<dbReference type="PATRIC" id="fig|765912.4.peg.3059"/>
<dbReference type="Pfam" id="PF05175">
    <property type="entry name" value="MTS"/>
    <property type="match status" value="1"/>
</dbReference>
<reference evidence="8 9" key="1">
    <citation type="submission" date="2011-09" db="EMBL/GenBank/DDBJ databases">
        <title>Complete sequence of chromosome of Thioflavicoccus mobilis 8321.</title>
        <authorList>
            <consortium name="US DOE Joint Genome Institute"/>
            <person name="Lucas S."/>
            <person name="Han J."/>
            <person name="Lapidus A."/>
            <person name="Cheng J.-F."/>
            <person name="Goodwin L."/>
            <person name="Pitluck S."/>
            <person name="Peters L."/>
            <person name="Ovchinnikova G."/>
            <person name="Lu M."/>
            <person name="Detter J.C."/>
            <person name="Han C."/>
            <person name="Tapia R."/>
            <person name="Land M."/>
            <person name="Hauser L."/>
            <person name="Kyrpides N."/>
            <person name="Ivanova N."/>
            <person name="Pagani I."/>
            <person name="Vogl K."/>
            <person name="Liu Z."/>
            <person name="Imhoff J."/>
            <person name="Thiel V."/>
            <person name="Frigaard N.-U."/>
            <person name="Bryant D."/>
            <person name="Woyke T."/>
        </authorList>
    </citation>
    <scope>NUCLEOTIDE SEQUENCE [LARGE SCALE GENOMIC DNA]</scope>
    <source>
        <strain evidence="8 9">8321</strain>
    </source>
</reference>
<evidence type="ECO:0000256" key="2">
    <source>
        <dbReference type="ARBA" id="ARBA00022679"/>
    </source>
</evidence>
<dbReference type="Gene3D" id="1.10.8.10">
    <property type="entry name" value="DNA helicase RuvA subunit, C-terminal domain"/>
    <property type="match status" value="1"/>
</dbReference>
<dbReference type="HOGENOM" id="CLU_018398_3_1_6"/>
<dbReference type="KEGG" id="tmb:Thimo_3129"/>
<dbReference type="InterPro" id="IPR040758">
    <property type="entry name" value="PrmC_N"/>
</dbReference>
<proteinExistence type="inferred from homology"/>
<name>L0H176_9GAMM</name>
<gene>
    <name evidence="5" type="primary">prmC</name>
    <name evidence="8" type="ORF">Thimo_3129</name>
</gene>
<protein>
    <recommendedName>
        <fullName evidence="5">Release factor glutamine methyltransferase</fullName>
        <shortName evidence="5">RF MTase</shortName>
        <ecNumber evidence="5">2.1.1.297</ecNumber>
    </recommendedName>
    <alternativeName>
        <fullName evidence="5">N5-glutamine methyltransferase PrmC</fullName>
    </alternativeName>
    <alternativeName>
        <fullName evidence="5">Protein-(glutamine-N5) MTase PrmC</fullName>
    </alternativeName>
    <alternativeName>
        <fullName evidence="5">Protein-glutamine N-methyltransferase PrmC</fullName>
    </alternativeName>
</protein>
<keyword evidence="9" id="KW-1185">Reference proteome</keyword>
<dbReference type="SUPFAM" id="SSF53335">
    <property type="entry name" value="S-adenosyl-L-methionine-dependent methyltransferases"/>
    <property type="match status" value="1"/>
</dbReference>
<dbReference type="PANTHER" id="PTHR18895:SF74">
    <property type="entry name" value="MTRF1L RELEASE FACTOR GLUTAMINE METHYLTRANSFERASE"/>
    <property type="match status" value="1"/>
</dbReference>
<dbReference type="PROSITE" id="PS00092">
    <property type="entry name" value="N6_MTASE"/>
    <property type="match status" value="1"/>
</dbReference>
<dbReference type="InterPro" id="IPR004556">
    <property type="entry name" value="HemK-like"/>
</dbReference>
<dbReference type="NCBIfam" id="TIGR03534">
    <property type="entry name" value="RF_mod_PrmC"/>
    <property type="match status" value="1"/>
</dbReference>
<evidence type="ECO:0000313" key="8">
    <source>
        <dbReference type="EMBL" id="AGA91812.1"/>
    </source>
</evidence>
<dbReference type="HAMAP" id="MF_02126">
    <property type="entry name" value="RF_methyltr_PrmC"/>
    <property type="match status" value="1"/>
</dbReference>
<evidence type="ECO:0000256" key="4">
    <source>
        <dbReference type="ARBA" id="ARBA00048391"/>
    </source>
</evidence>
<dbReference type="GO" id="GO:0003676">
    <property type="term" value="F:nucleic acid binding"/>
    <property type="evidence" value="ECO:0007669"/>
    <property type="project" value="InterPro"/>
</dbReference>
<dbReference type="Proteomes" id="UP000010816">
    <property type="component" value="Chromosome"/>
</dbReference>
<dbReference type="InterPro" id="IPR029063">
    <property type="entry name" value="SAM-dependent_MTases_sf"/>
</dbReference>
<feature type="binding site" evidence="5">
    <location>
        <position position="147"/>
    </location>
    <ligand>
        <name>S-adenosyl-L-methionine</name>
        <dbReference type="ChEBI" id="CHEBI:59789"/>
    </ligand>
</feature>
<feature type="binding site" evidence="5">
    <location>
        <begin position="124"/>
        <end position="128"/>
    </location>
    <ligand>
        <name>S-adenosyl-L-methionine</name>
        <dbReference type="ChEBI" id="CHEBI:59789"/>
    </ligand>
</feature>
<dbReference type="CDD" id="cd02440">
    <property type="entry name" value="AdoMet_MTases"/>
    <property type="match status" value="1"/>
</dbReference>
<feature type="domain" description="Methyltransferase small" evidence="6">
    <location>
        <begin position="107"/>
        <end position="197"/>
    </location>
</feature>
<comment type="catalytic activity">
    <reaction evidence="4 5">
        <text>L-glutaminyl-[peptide chain release factor] + S-adenosyl-L-methionine = N(5)-methyl-L-glutaminyl-[peptide chain release factor] + S-adenosyl-L-homocysteine + H(+)</text>
        <dbReference type="Rhea" id="RHEA:42896"/>
        <dbReference type="Rhea" id="RHEA-COMP:10271"/>
        <dbReference type="Rhea" id="RHEA-COMP:10272"/>
        <dbReference type="ChEBI" id="CHEBI:15378"/>
        <dbReference type="ChEBI" id="CHEBI:30011"/>
        <dbReference type="ChEBI" id="CHEBI:57856"/>
        <dbReference type="ChEBI" id="CHEBI:59789"/>
        <dbReference type="ChEBI" id="CHEBI:61891"/>
        <dbReference type="EC" id="2.1.1.297"/>
    </reaction>
</comment>
<evidence type="ECO:0000256" key="3">
    <source>
        <dbReference type="ARBA" id="ARBA00022691"/>
    </source>
</evidence>